<accession>A0A975JWH6</accession>
<keyword evidence="4" id="KW-0378">Hydrolase</keyword>
<evidence type="ECO:0000259" key="6">
    <source>
        <dbReference type="Pfam" id="PF12706"/>
    </source>
</evidence>
<feature type="domain" description="Metallo-beta-lactamase" evidence="6">
    <location>
        <begin position="261"/>
        <end position="372"/>
    </location>
</feature>
<gene>
    <name evidence="7" type="ORF">F6B93_04290</name>
</gene>
<reference evidence="7" key="1">
    <citation type="submission" date="2019-12" db="EMBL/GenBank/DDBJ databases">
        <title>Mycobacterium spongiae sp. nov.</title>
        <authorList>
            <person name="Stinear T."/>
        </authorList>
    </citation>
    <scope>NUCLEOTIDE SEQUENCE</scope>
    <source>
        <strain evidence="7">FSD4b-SM</strain>
    </source>
</reference>
<proteinExistence type="predicted"/>
<dbReference type="CDD" id="cd07719">
    <property type="entry name" value="arylsulfatase_AtsA-like_MBL-fold"/>
    <property type="match status" value="1"/>
</dbReference>
<evidence type="ECO:0000256" key="4">
    <source>
        <dbReference type="ARBA" id="ARBA00022801"/>
    </source>
</evidence>
<dbReference type="Proteomes" id="UP000682202">
    <property type="component" value="Chromosome"/>
</dbReference>
<dbReference type="InterPro" id="IPR044094">
    <property type="entry name" value="AtsA-like_MBL-fold"/>
</dbReference>
<dbReference type="GO" id="GO:0042781">
    <property type="term" value="F:3'-tRNA processing endoribonuclease activity"/>
    <property type="evidence" value="ECO:0007669"/>
    <property type="project" value="TreeGrafter"/>
</dbReference>
<keyword evidence="8" id="KW-1185">Reference proteome</keyword>
<name>A0A975JWH6_9MYCO</name>
<dbReference type="PANTHER" id="PTHR46018:SF2">
    <property type="entry name" value="ZINC PHOSPHODIESTERASE ELAC PROTEIN 1"/>
    <property type="match status" value="1"/>
</dbReference>
<dbReference type="PANTHER" id="PTHR46018">
    <property type="entry name" value="ZINC PHOSPHODIESTERASE ELAC PROTEIN 1"/>
    <property type="match status" value="1"/>
</dbReference>
<keyword evidence="3" id="KW-0255">Endonuclease</keyword>
<dbReference type="Pfam" id="PF23023">
    <property type="entry name" value="Anti-Pycsar_Apyc1"/>
    <property type="match status" value="1"/>
</dbReference>
<organism evidence="7 8">
    <name type="scientific">Mycobacterium spongiae</name>
    <dbReference type="NCBI Taxonomy" id="886343"/>
    <lineage>
        <taxon>Bacteria</taxon>
        <taxon>Bacillati</taxon>
        <taxon>Actinomycetota</taxon>
        <taxon>Actinomycetes</taxon>
        <taxon>Mycobacteriales</taxon>
        <taxon>Mycobacteriaceae</taxon>
        <taxon>Mycobacterium</taxon>
    </lineage>
</organism>
<evidence type="ECO:0000313" key="8">
    <source>
        <dbReference type="Proteomes" id="UP000682202"/>
    </source>
</evidence>
<dbReference type="SUPFAM" id="SSF56281">
    <property type="entry name" value="Metallo-hydrolase/oxidoreductase"/>
    <property type="match status" value="1"/>
</dbReference>
<evidence type="ECO:0000256" key="2">
    <source>
        <dbReference type="ARBA" id="ARBA00022722"/>
    </source>
</evidence>
<dbReference type="EMBL" id="CP046600">
    <property type="protein sequence ID" value="QUR66409.1"/>
    <property type="molecule type" value="Genomic_DNA"/>
</dbReference>
<feature type="region of interest" description="Disordered" evidence="5">
    <location>
        <begin position="1"/>
        <end position="26"/>
    </location>
</feature>
<dbReference type="Gene3D" id="3.60.15.10">
    <property type="entry name" value="Ribonuclease Z/Hydroxyacylglutathione hydrolase-like"/>
    <property type="match status" value="1"/>
</dbReference>
<keyword evidence="1" id="KW-0819">tRNA processing</keyword>
<evidence type="ECO:0000256" key="3">
    <source>
        <dbReference type="ARBA" id="ARBA00022759"/>
    </source>
</evidence>
<dbReference type="InterPro" id="IPR001279">
    <property type="entry name" value="Metallo-B-lactamas"/>
</dbReference>
<dbReference type="Pfam" id="PF12706">
    <property type="entry name" value="Lactamase_B_2"/>
    <property type="match status" value="1"/>
</dbReference>
<protein>
    <submittedName>
        <fullName evidence="7">MBL fold metallo-hydrolase</fullName>
    </submittedName>
</protein>
<keyword evidence="2" id="KW-0540">Nuclease</keyword>
<dbReference type="InterPro" id="IPR036866">
    <property type="entry name" value="RibonucZ/Hydroxyglut_hydro"/>
</dbReference>
<evidence type="ECO:0000256" key="5">
    <source>
        <dbReference type="SAM" id="MobiDB-lite"/>
    </source>
</evidence>
<evidence type="ECO:0000256" key="1">
    <source>
        <dbReference type="ARBA" id="ARBA00022694"/>
    </source>
</evidence>
<dbReference type="AlphaFoldDB" id="A0A975JWH6"/>
<sequence>MPNLSEPPHRITAGRRPKSTQLGTCPWDRRRTLSGVPEACDHADSDGVGAISRRSALAAAGSAVVGAAVVGTSACSSAESPQSSPALPDNALITLGVACGPPPTRNRTGISSALKIGSDVYVIDCGLGSLNAFTNAGLHFNDVKTMFITHLHADHIVDFYSFFLSGGFKSPSGRAPVLVYGPGPAGGLPPSEVGNPNPATVDPANPAPGLAATTAALHQAFAYTSNIFIRDCGIDNVQDLVKVIEIAVPPGSDYRNRSPKMDPFQVTSDDNVVVTATLVSHYDVYPAFALRFDLKQSGVSITFSGDTTKSDNLITLAQGCDILVHEAMFSLDTAYYDNVFPPNYLPNSHTSAEQVGEVAAAADPKQLILSHYAPSDLPDSDWLGKIGKNYSGKTTVAQDGQVFAL</sequence>
<evidence type="ECO:0000313" key="7">
    <source>
        <dbReference type="EMBL" id="QUR66409.1"/>
    </source>
</evidence>
<dbReference type="KEGG" id="mspg:F6B93_04290"/>